<dbReference type="AlphaFoldDB" id="A0A1G4W1B9"/>
<dbReference type="STRING" id="1502745.SAMN02799620_02013"/>
<dbReference type="InterPro" id="IPR027417">
    <property type="entry name" value="P-loop_NTPase"/>
</dbReference>
<reference evidence="2" key="1">
    <citation type="submission" date="2016-10" db="EMBL/GenBank/DDBJ databases">
        <authorList>
            <person name="Varghese N."/>
            <person name="Submissions S."/>
        </authorList>
    </citation>
    <scope>NUCLEOTIDE SEQUENCE [LARGE SCALE GENOMIC DNA]</scope>
    <source>
        <strain evidence="2">UNC267MFSha1.1M11</strain>
    </source>
</reference>
<name>A0A1G4W1B9_9MYCO</name>
<accession>A0A1G4W1B9</accession>
<dbReference type="Proteomes" id="UP000199707">
    <property type="component" value="Unassembled WGS sequence"/>
</dbReference>
<dbReference type="RefSeq" id="WP_090356373.1">
    <property type="nucleotide sequence ID" value="NZ_FMUB01000004.1"/>
</dbReference>
<organism evidence="1 2">
    <name type="scientific">Mycolicibacterium fluoranthenivorans</name>
    <dbReference type="NCBI Taxonomy" id="258505"/>
    <lineage>
        <taxon>Bacteria</taxon>
        <taxon>Bacillati</taxon>
        <taxon>Actinomycetota</taxon>
        <taxon>Actinomycetes</taxon>
        <taxon>Mycobacteriales</taxon>
        <taxon>Mycobacteriaceae</taxon>
        <taxon>Mycolicibacterium</taxon>
    </lineage>
</organism>
<dbReference type="Gene3D" id="3.40.50.300">
    <property type="entry name" value="P-loop containing nucleotide triphosphate hydrolases"/>
    <property type="match status" value="1"/>
</dbReference>
<dbReference type="Pfam" id="PF13481">
    <property type="entry name" value="AAA_25"/>
    <property type="match status" value="1"/>
</dbReference>
<proteinExistence type="predicted"/>
<protein>
    <submittedName>
        <fullName evidence="1">AAA domain-containing protein</fullName>
    </submittedName>
</protein>
<dbReference type="SUPFAM" id="SSF52540">
    <property type="entry name" value="P-loop containing nucleoside triphosphate hydrolases"/>
    <property type="match status" value="1"/>
</dbReference>
<gene>
    <name evidence="1" type="ORF">SAMN02799620_02013</name>
</gene>
<evidence type="ECO:0000313" key="2">
    <source>
        <dbReference type="Proteomes" id="UP000199707"/>
    </source>
</evidence>
<sequence>MADLERKVLSTLTDLNVIADVHRRGLCAEAFETPINAQIFDWIIDYWQQNDKNLAPTRVVLEHEFPGVEFEDQVEESVDWLVDSLKRRLIVNKVQDQMRTAITKLRDDPDETVRELQRGLREALAETGTSPGGDVPQLWSAADLAPGMQPRWLAKNRLPRGAVSLLVGDEGIGKSLFWVYLASAITTGKPLLEFGVPARDPAHVVIVVTEDDWSTTVRPRLEVAGADLAMVRMICAEADGSGAPEFPRDLHLIYQADPTPALVVVDAWLDTVPAKFDVRNPQAARQALHPWREAAVTTDAAVLLLTHTNRVATANARDRYGATGELRKKARMTLFAQRDDDDNLVIGPDKANTAATAKASVFTIRPVQHFDATDDFDGMVPRLTYAGESDQTAQERLAQAYAAGRGLGVEDNPIMGWLASYLASGPRWSNDVYTSAQEAGFSVYQAKRAKTRIGVDAEKDGTTGAWFWRLPGQEGRPQQIPETKEDAV</sequence>
<dbReference type="EMBL" id="FMUB01000004">
    <property type="protein sequence ID" value="SCX15184.1"/>
    <property type="molecule type" value="Genomic_DNA"/>
</dbReference>
<evidence type="ECO:0000313" key="1">
    <source>
        <dbReference type="EMBL" id="SCX15184.1"/>
    </source>
</evidence>